<evidence type="ECO:0000256" key="7">
    <source>
        <dbReference type="ARBA" id="ARBA00022676"/>
    </source>
</evidence>
<dbReference type="Pfam" id="PF02749">
    <property type="entry name" value="QRPTase_N"/>
    <property type="match status" value="1"/>
</dbReference>
<feature type="binding site" evidence="13">
    <location>
        <position position="165"/>
    </location>
    <ligand>
        <name>substrate</name>
    </ligand>
</feature>
<accession>A0A1S1V4E2</accession>
<feature type="binding site" evidence="13">
    <location>
        <position position="216"/>
    </location>
    <ligand>
        <name>substrate</name>
    </ligand>
</feature>
<dbReference type="UniPathway" id="UPA00253">
    <property type="reaction ID" value="UER00331"/>
</dbReference>
<evidence type="ECO:0000256" key="9">
    <source>
        <dbReference type="ARBA" id="ARBA00033102"/>
    </source>
</evidence>
<dbReference type="OrthoDB" id="9782546at2"/>
<evidence type="ECO:0000256" key="8">
    <source>
        <dbReference type="ARBA" id="ARBA00022679"/>
    </source>
</evidence>
<evidence type="ECO:0000256" key="11">
    <source>
        <dbReference type="ARBA" id="ARBA00069173"/>
    </source>
</evidence>
<dbReference type="InterPro" id="IPR013785">
    <property type="entry name" value="Aldolase_TIM"/>
</dbReference>
<dbReference type="STRING" id="39480.EUAN_21030"/>
<dbReference type="Proteomes" id="UP000180254">
    <property type="component" value="Unassembled WGS sequence"/>
</dbReference>
<dbReference type="GO" id="GO:0005737">
    <property type="term" value="C:cytoplasm"/>
    <property type="evidence" value="ECO:0007669"/>
    <property type="project" value="TreeGrafter"/>
</dbReference>
<dbReference type="AlphaFoldDB" id="A0A1S1V4E2"/>
<reference evidence="16 17" key="1">
    <citation type="submission" date="2016-09" db="EMBL/GenBank/DDBJ databases">
        <title>Genome sequence of Eubacterium angustum.</title>
        <authorList>
            <person name="Poehlein A."/>
            <person name="Daniel R."/>
        </authorList>
    </citation>
    <scope>NUCLEOTIDE SEQUENCE [LARGE SCALE GENOMIC DNA]</scope>
    <source>
        <strain evidence="16 17">DSM 1989</strain>
    </source>
</reference>
<feature type="binding site" evidence="13">
    <location>
        <position position="195"/>
    </location>
    <ligand>
        <name>substrate</name>
    </ligand>
</feature>
<dbReference type="PANTHER" id="PTHR32179">
    <property type="entry name" value="NICOTINATE-NUCLEOTIDE PYROPHOSPHORYLASE [CARBOXYLATING]"/>
    <property type="match status" value="1"/>
</dbReference>
<dbReference type="InterPro" id="IPR004393">
    <property type="entry name" value="NadC"/>
</dbReference>
<comment type="caution">
    <text evidence="16">The sequence shown here is derived from an EMBL/GenBank/DDBJ whole genome shotgun (WGS) entry which is preliminary data.</text>
</comment>
<keyword evidence="8 12" id="KW-0808">Transferase</keyword>
<comment type="similarity">
    <text evidence="3 12">Belongs to the NadC/ModD family.</text>
</comment>
<dbReference type="SUPFAM" id="SSF51690">
    <property type="entry name" value="Nicotinate/Quinolinate PRTase C-terminal domain-like"/>
    <property type="match status" value="1"/>
</dbReference>
<evidence type="ECO:0000256" key="1">
    <source>
        <dbReference type="ARBA" id="ARBA00003237"/>
    </source>
</evidence>
<keyword evidence="6" id="KW-0662">Pyridine nucleotide biosynthesis</keyword>
<evidence type="ECO:0000313" key="16">
    <source>
        <dbReference type="EMBL" id="OHW61561.1"/>
    </source>
</evidence>
<dbReference type="InterPro" id="IPR022412">
    <property type="entry name" value="Quinolinate_PRibosylTrfase_N"/>
</dbReference>
<evidence type="ECO:0000256" key="13">
    <source>
        <dbReference type="PIRSR" id="PIRSR006250-1"/>
    </source>
</evidence>
<feature type="binding site" evidence="13">
    <location>
        <begin position="260"/>
        <end position="262"/>
    </location>
    <ligand>
        <name>substrate</name>
    </ligand>
</feature>
<evidence type="ECO:0000256" key="6">
    <source>
        <dbReference type="ARBA" id="ARBA00022642"/>
    </source>
</evidence>
<comment type="catalytic activity">
    <reaction evidence="10">
        <text>nicotinate beta-D-ribonucleotide + CO2 + diphosphate = quinolinate + 5-phospho-alpha-D-ribose 1-diphosphate + 2 H(+)</text>
        <dbReference type="Rhea" id="RHEA:12733"/>
        <dbReference type="ChEBI" id="CHEBI:15378"/>
        <dbReference type="ChEBI" id="CHEBI:16526"/>
        <dbReference type="ChEBI" id="CHEBI:29959"/>
        <dbReference type="ChEBI" id="CHEBI:33019"/>
        <dbReference type="ChEBI" id="CHEBI:57502"/>
        <dbReference type="ChEBI" id="CHEBI:58017"/>
        <dbReference type="EC" id="2.4.2.19"/>
    </reaction>
</comment>
<dbReference type="InterPro" id="IPR036068">
    <property type="entry name" value="Nicotinate_pribotase-like_C"/>
</dbReference>
<feature type="binding site" evidence="13">
    <location>
        <position position="155"/>
    </location>
    <ligand>
        <name>substrate</name>
    </ligand>
</feature>
<dbReference type="FunFam" id="3.90.1170.20:FF:000001">
    <property type="entry name" value="Nicotinate-nucleotide diphosphorylase (Carboxylating)"/>
    <property type="match status" value="1"/>
</dbReference>
<feature type="domain" description="Quinolinate phosphoribosyl transferase C-terminal" evidence="14">
    <location>
        <begin position="110"/>
        <end position="274"/>
    </location>
</feature>
<name>A0A1S1V4E2_9FIRM</name>
<evidence type="ECO:0000256" key="10">
    <source>
        <dbReference type="ARBA" id="ARBA00047445"/>
    </source>
</evidence>
<comment type="subunit">
    <text evidence="4">Hexamer formed by 3 homodimers.</text>
</comment>
<feature type="domain" description="Quinolinate phosphoribosyl transferase N-terminal" evidence="15">
    <location>
        <begin position="25"/>
        <end position="108"/>
    </location>
</feature>
<dbReference type="FunFam" id="3.20.20.70:FF:000030">
    <property type="entry name" value="Nicotinate-nucleotide pyrophosphorylase, carboxylating"/>
    <property type="match status" value="1"/>
</dbReference>
<dbReference type="PIRSF" id="PIRSF006250">
    <property type="entry name" value="NadC_ModD"/>
    <property type="match status" value="1"/>
</dbReference>
<dbReference type="CDD" id="cd01572">
    <property type="entry name" value="QPRTase"/>
    <property type="match status" value="1"/>
</dbReference>
<keyword evidence="17" id="KW-1185">Reference proteome</keyword>
<dbReference type="SUPFAM" id="SSF54675">
    <property type="entry name" value="Nicotinate/Quinolinate PRTase N-terminal domain-like"/>
    <property type="match status" value="1"/>
</dbReference>
<dbReference type="Gene3D" id="3.90.1170.20">
    <property type="entry name" value="Quinolinate phosphoribosyl transferase, N-terminal domain"/>
    <property type="match status" value="1"/>
</dbReference>
<proteinExistence type="inferred from homology"/>
<gene>
    <name evidence="16" type="primary">nadC</name>
    <name evidence="16" type="ORF">EUAN_21030</name>
</gene>
<comment type="pathway">
    <text evidence="2">Cofactor biosynthesis; NAD(+) biosynthesis; nicotinate D-ribonucleotide from quinolinate: step 1/1.</text>
</comment>
<evidence type="ECO:0000259" key="15">
    <source>
        <dbReference type="Pfam" id="PF02749"/>
    </source>
</evidence>
<evidence type="ECO:0000256" key="2">
    <source>
        <dbReference type="ARBA" id="ARBA00004893"/>
    </source>
</evidence>
<dbReference type="NCBIfam" id="TIGR00078">
    <property type="entry name" value="nadC"/>
    <property type="match status" value="1"/>
</dbReference>
<dbReference type="Gene3D" id="3.20.20.70">
    <property type="entry name" value="Aldolase class I"/>
    <property type="match status" value="1"/>
</dbReference>
<dbReference type="GO" id="GO:0004514">
    <property type="term" value="F:nicotinate-nucleotide diphosphorylase (carboxylating) activity"/>
    <property type="evidence" value="ECO:0007669"/>
    <property type="project" value="UniProtKB-EC"/>
</dbReference>
<sequence>MLNKLAVNKIIEVAILEDINGIDNTNDYLLDRESMGEASVIFKEFGIVSGLDVLKWVFEMVDEEIEVEFKKSDGDIVQSGEEVAVIKGRLISILKGERVALNFLQRMSGISTMGYTLSSLVEDYPVRISDTRKTTPGLRLLEKYAVKISGCYNHRYSLSDSVMIKDNHIKAVGSIEEAVKRVRAEVSHTITVEVEVESLDQLKEALKAKADIIMLDNMTLEDMRMAVSINKGRAVLEASGNISEENIVNIAQTGVDIISVGALTHSAKSIDISLNIV</sequence>
<dbReference type="EMBL" id="MKIE01000011">
    <property type="protein sequence ID" value="OHW61561.1"/>
    <property type="molecule type" value="Genomic_DNA"/>
</dbReference>
<evidence type="ECO:0000256" key="12">
    <source>
        <dbReference type="PIRNR" id="PIRNR006250"/>
    </source>
</evidence>
<dbReference type="EC" id="2.4.2.19" evidence="5"/>
<dbReference type="GO" id="GO:0009435">
    <property type="term" value="P:NAD+ biosynthetic process"/>
    <property type="evidence" value="ECO:0007669"/>
    <property type="project" value="UniProtKB-UniPathway"/>
</dbReference>
<feature type="binding site" evidence="13">
    <location>
        <begin position="131"/>
        <end position="133"/>
    </location>
    <ligand>
        <name>substrate</name>
    </ligand>
</feature>
<organism evidence="16 17">
    <name type="scientific">Andreesenia angusta</name>
    <dbReference type="NCBI Taxonomy" id="39480"/>
    <lineage>
        <taxon>Bacteria</taxon>
        <taxon>Bacillati</taxon>
        <taxon>Bacillota</taxon>
        <taxon>Tissierellia</taxon>
        <taxon>Tissierellales</taxon>
        <taxon>Gottschalkiaceae</taxon>
        <taxon>Andreesenia</taxon>
    </lineage>
</organism>
<protein>
    <recommendedName>
        <fullName evidence="11">Probable nicotinate-nucleotide pyrophosphorylase [carboxylating]</fullName>
        <ecNumber evidence="5">2.4.2.19</ecNumber>
    </recommendedName>
    <alternativeName>
        <fullName evidence="9">Quinolinate phosphoribosyltransferase [decarboxylating]</fullName>
    </alternativeName>
</protein>
<dbReference type="InterPro" id="IPR002638">
    <property type="entry name" value="Quinolinate_PRibosylTrfase_C"/>
</dbReference>
<evidence type="ECO:0000256" key="3">
    <source>
        <dbReference type="ARBA" id="ARBA00009400"/>
    </source>
</evidence>
<feature type="binding site" evidence="13">
    <location>
        <begin position="239"/>
        <end position="241"/>
    </location>
    <ligand>
        <name>substrate</name>
    </ligand>
</feature>
<dbReference type="RefSeq" id="WP_071064328.1">
    <property type="nucleotide sequence ID" value="NZ_MKIE01000011.1"/>
</dbReference>
<comment type="function">
    <text evidence="1">Involved in the catabolism of quinolinic acid (QA).</text>
</comment>
<dbReference type="PANTHER" id="PTHR32179:SF3">
    <property type="entry name" value="NICOTINATE-NUCLEOTIDE PYROPHOSPHORYLASE [CARBOXYLATING]"/>
    <property type="match status" value="1"/>
</dbReference>
<dbReference type="Pfam" id="PF01729">
    <property type="entry name" value="QRPTase_C"/>
    <property type="match status" value="1"/>
</dbReference>
<keyword evidence="7 12" id="KW-0328">Glycosyltransferase</keyword>
<evidence type="ECO:0000256" key="5">
    <source>
        <dbReference type="ARBA" id="ARBA00011944"/>
    </source>
</evidence>
<dbReference type="GO" id="GO:0034213">
    <property type="term" value="P:quinolinate catabolic process"/>
    <property type="evidence" value="ECO:0007669"/>
    <property type="project" value="TreeGrafter"/>
</dbReference>
<evidence type="ECO:0000256" key="4">
    <source>
        <dbReference type="ARBA" id="ARBA00011218"/>
    </source>
</evidence>
<dbReference type="InterPro" id="IPR027277">
    <property type="entry name" value="NadC/ModD"/>
</dbReference>
<dbReference type="InterPro" id="IPR037128">
    <property type="entry name" value="Quinolinate_PRibosylTase_N_sf"/>
</dbReference>
<evidence type="ECO:0000313" key="17">
    <source>
        <dbReference type="Proteomes" id="UP000180254"/>
    </source>
</evidence>
<evidence type="ECO:0000259" key="14">
    <source>
        <dbReference type="Pfam" id="PF01729"/>
    </source>
</evidence>
<feature type="binding site" evidence="13">
    <location>
        <position position="98"/>
    </location>
    <ligand>
        <name>substrate</name>
    </ligand>
</feature>